<organism evidence="2 3">
    <name type="scientific">Olea europaea subsp. europaea</name>
    <dbReference type="NCBI Taxonomy" id="158383"/>
    <lineage>
        <taxon>Eukaryota</taxon>
        <taxon>Viridiplantae</taxon>
        <taxon>Streptophyta</taxon>
        <taxon>Embryophyta</taxon>
        <taxon>Tracheophyta</taxon>
        <taxon>Spermatophyta</taxon>
        <taxon>Magnoliopsida</taxon>
        <taxon>eudicotyledons</taxon>
        <taxon>Gunneridae</taxon>
        <taxon>Pentapetalae</taxon>
        <taxon>asterids</taxon>
        <taxon>lamiids</taxon>
        <taxon>Lamiales</taxon>
        <taxon>Oleaceae</taxon>
        <taxon>Oleeae</taxon>
        <taxon>Olea</taxon>
    </lineage>
</organism>
<feature type="compositionally biased region" description="Polar residues" evidence="1">
    <location>
        <begin position="75"/>
        <end position="96"/>
    </location>
</feature>
<dbReference type="Proteomes" id="UP000594638">
    <property type="component" value="Unassembled WGS sequence"/>
</dbReference>
<accession>A0A8S0RCQ6</accession>
<comment type="caution">
    <text evidence="2">The sequence shown here is derived from an EMBL/GenBank/DDBJ whole genome shotgun (WGS) entry which is preliminary data.</text>
</comment>
<keyword evidence="3" id="KW-1185">Reference proteome</keyword>
<sequence length="136" mass="14845">MSGRRTSLAFRAFVSKVMHSAPSLRPLAVHYSQQTRSLPNDAVCRRRPGLLEGLRDTSITKHGWAGRRACHDVTNTPNVINTPRVGDSTQALTSGADSREPRDVERRAMQAGPAPRQIGNALDTPHGGLPCSRRLL</sequence>
<evidence type="ECO:0000313" key="2">
    <source>
        <dbReference type="EMBL" id="CAA2976725.1"/>
    </source>
</evidence>
<reference evidence="2 3" key="1">
    <citation type="submission" date="2019-12" db="EMBL/GenBank/DDBJ databases">
        <authorList>
            <person name="Alioto T."/>
            <person name="Alioto T."/>
            <person name="Gomez Garrido J."/>
        </authorList>
    </citation>
    <scope>NUCLEOTIDE SEQUENCE [LARGE SCALE GENOMIC DNA]</scope>
</reference>
<feature type="region of interest" description="Disordered" evidence="1">
    <location>
        <begin position="75"/>
        <end position="136"/>
    </location>
</feature>
<evidence type="ECO:0000256" key="1">
    <source>
        <dbReference type="SAM" id="MobiDB-lite"/>
    </source>
</evidence>
<proteinExistence type="predicted"/>
<name>A0A8S0RCQ6_OLEEU</name>
<dbReference type="AlphaFoldDB" id="A0A8S0RCQ6"/>
<dbReference type="EMBL" id="CACTIH010002528">
    <property type="protein sequence ID" value="CAA2976725.1"/>
    <property type="molecule type" value="Genomic_DNA"/>
</dbReference>
<gene>
    <name evidence="2" type="ORF">OLEA9_A045330</name>
</gene>
<dbReference type="Gramene" id="OE9A045330T1">
    <property type="protein sequence ID" value="OE9A045330C1"/>
    <property type="gene ID" value="OE9A045330"/>
</dbReference>
<evidence type="ECO:0000313" key="3">
    <source>
        <dbReference type="Proteomes" id="UP000594638"/>
    </source>
</evidence>
<protein>
    <submittedName>
        <fullName evidence="2">Uncharacterized protein</fullName>
    </submittedName>
</protein>
<feature type="compositionally biased region" description="Basic and acidic residues" evidence="1">
    <location>
        <begin position="97"/>
        <end position="108"/>
    </location>
</feature>